<reference evidence="2" key="1">
    <citation type="submission" date="2018-06" db="EMBL/GenBank/DDBJ databases">
        <authorList>
            <person name="Zhirakovskaya E."/>
        </authorList>
    </citation>
    <scope>NUCLEOTIDE SEQUENCE</scope>
</reference>
<name>A0A3B0S3U4_9ZZZZ</name>
<protein>
    <recommendedName>
        <fullName evidence="1">M23ase beta-sheet core domain-containing protein</fullName>
    </recommendedName>
</protein>
<sequence length="270" mass="29988">MTSTHLVVSPWERLAARIRMPLTAVTIVSLAVDVFLPVPQWWPWIYIATAIPATALYFRLATPHADPVDVMTPVQGRWQAVNSPTSRVPSHYVHAWAQTYAIDLVFEPADGSRPEMSWWPLVRRPTTYPGFGQPIVAPIDGTVVRVRSFMRDHLSRSSPPALLYLLVESVREFFGPIGILGNHIVIRRDDGTHLLLAHLRQGSLLVKRGDRVARGTKIAECGNSGNSSEPHVHIQAMDRASVWIAAGLPIRFDHGEPPENGDLLPTDAML</sequence>
<evidence type="ECO:0000313" key="2">
    <source>
        <dbReference type="EMBL" id="VAV99467.1"/>
    </source>
</evidence>
<dbReference type="InterPro" id="IPR050570">
    <property type="entry name" value="Cell_wall_metabolism_enzyme"/>
</dbReference>
<dbReference type="EMBL" id="UOEK01000164">
    <property type="protein sequence ID" value="VAV99467.1"/>
    <property type="molecule type" value="Genomic_DNA"/>
</dbReference>
<accession>A0A3B0S3U4</accession>
<gene>
    <name evidence="2" type="ORF">MNBD_ACTINO02-456</name>
</gene>
<organism evidence="2">
    <name type="scientific">hydrothermal vent metagenome</name>
    <dbReference type="NCBI Taxonomy" id="652676"/>
    <lineage>
        <taxon>unclassified sequences</taxon>
        <taxon>metagenomes</taxon>
        <taxon>ecological metagenomes</taxon>
    </lineage>
</organism>
<dbReference type="PANTHER" id="PTHR21666">
    <property type="entry name" value="PEPTIDASE-RELATED"/>
    <property type="match status" value="1"/>
</dbReference>
<dbReference type="AlphaFoldDB" id="A0A3B0S3U4"/>
<dbReference type="Gene3D" id="2.70.70.10">
    <property type="entry name" value="Glucose Permease (Domain IIA)"/>
    <property type="match status" value="1"/>
</dbReference>
<dbReference type="PANTHER" id="PTHR21666:SF270">
    <property type="entry name" value="MUREIN HYDROLASE ACTIVATOR ENVC"/>
    <property type="match status" value="1"/>
</dbReference>
<dbReference type="CDD" id="cd12797">
    <property type="entry name" value="M23_peptidase"/>
    <property type="match status" value="1"/>
</dbReference>
<evidence type="ECO:0000259" key="1">
    <source>
        <dbReference type="Pfam" id="PF01551"/>
    </source>
</evidence>
<dbReference type="GO" id="GO:0004222">
    <property type="term" value="F:metalloendopeptidase activity"/>
    <property type="evidence" value="ECO:0007669"/>
    <property type="project" value="TreeGrafter"/>
</dbReference>
<dbReference type="InterPro" id="IPR016047">
    <property type="entry name" value="M23ase_b-sheet_dom"/>
</dbReference>
<proteinExistence type="predicted"/>
<dbReference type="Pfam" id="PF01551">
    <property type="entry name" value="Peptidase_M23"/>
    <property type="match status" value="1"/>
</dbReference>
<dbReference type="SUPFAM" id="SSF51261">
    <property type="entry name" value="Duplicated hybrid motif"/>
    <property type="match status" value="1"/>
</dbReference>
<feature type="domain" description="M23ase beta-sheet core" evidence="1">
    <location>
        <begin position="178"/>
        <end position="238"/>
    </location>
</feature>
<dbReference type="InterPro" id="IPR011055">
    <property type="entry name" value="Dup_hybrid_motif"/>
</dbReference>